<dbReference type="EMBL" id="QGGY01000010">
    <property type="protein sequence ID" value="PWJ74080.1"/>
    <property type="molecule type" value="Genomic_DNA"/>
</dbReference>
<dbReference type="InterPro" id="IPR053827">
    <property type="entry name" value="Gp10_C"/>
</dbReference>
<evidence type="ECO:0000313" key="4">
    <source>
        <dbReference type="Proteomes" id="UP000245412"/>
    </source>
</evidence>
<dbReference type="Pfam" id="PF21939">
    <property type="entry name" value="Gp10_C"/>
    <property type="match status" value="1"/>
</dbReference>
<evidence type="ECO:0000256" key="1">
    <source>
        <dbReference type="SAM" id="MobiDB-lite"/>
    </source>
</evidence>
<dbReference type="AlphaFoldDB" id="A0AB73T1K0"/>
<organism evidence="3 4">
    <name type="scientific">Murimonas intestini</name>
    <dbReference type="NCBI Taxonomy" id="1337051"/>
    <lineage>
        <taxon>Bacteria</taxon>
        <taxon>Bacillati</taxon>
        <taxon>Bacillota</taxon>
        <taxon>Clostridia</taxon>
        <taxon>Lachnospirales</taxon>
        <taxon>Lachnospiraceae</taxon>
        <taxon>Murimonas</taxon>
    </lineage>
</organism>
<proteinExistence type="predicted"/>
<sequence>MPDDILLSQTQNTASHAAAPASDTVPVKTLAELPKAASINDSDIFLVQNSTTTQYGQISQLLEKFSDRIMQQTLNRFHPVGSLYLTVTNTNPGTLLGGTWERYGNGKVLMGVDENQTEFNTPAKTGGAKTVSLSHSHTVTSHAHSVGGHAHSINGHSHTVNNHGHSMGSHSHTVNNHTHYVQGHSHTVNSHKHLQTMGSNSSYFYFRCDAPNGQLNQNGTVGYWDVKSAASRAGAFDYTSSVAPGTSATALNTDGSAPGTSAFSGNTGNTAPGTNSVGLTTNNSTAFNTGSSAPGTNSQLSAAQSILPPYQTCYIWKRKA</sequence>
<protein>
    <recommendedName>
        <fullName evidence="2">Baseplate structural protein Gp10 C-terminal domain-containing protein</fullName>
    </recommendedName>
</protein>
<evidence type="ECO:0000313" key="3">
    <source>
        <dbReference type="EMBL" id="PWJ74080.1"/>
    </source>
</evidence>
<name>A0AB73T1K0_9FIRM</name>
<gene>
    <name evidence="3" type="ORF">C7383_110120</name>
</gene>
<reference evidence="3 4" key="1">
    <citation type="submission" date="2018-05" db="EMBL/GenBank/DDBJ databases">
        <authorList>
            <person name="Goeker M."/>
            <person name="Huntemann M."/>
            <person name="Clum A."/>
            <person name="Pillay M."/>
            <person name="Palaniappan K."/>
            <person name="Varghese N."/>
            <person name="Mikhailova N."/>
            <person name="Stamatis D."/>
            <person name="Reddy T."/>
            <person name="Daum C."/>
            <person name="Shapiro N."/>
            <person name="Ivanova N."/>
            <person name="Kyrpides N."/>
            <person name="Woyke T."/>
        </authorList>
    </citation>
    <scope>NUCLEOTIDE SEQUENCE [LARGE SCALE GENOMIC DNA]</scope>
    <source>
        <strain evidence="3 4">DSM 26524</strain>
    </source>
</reference>
<accession>A0AB73T1K0</accession>
<evidence type="ECO:0000259" key="2">
    <source>
        <dbReference type="Pfam" id="PF21939"/>
    </source>
</evidence>
<dbReference type="RefSeq" id="WP_109747418.1">
    <property type="nucleotide sequence ID" value="NZ_JANKBI010000009.1"/>
</dbReference>
<dbReference type="Proteomes" id="UP000245412">
    <property type="component" value="Unassembled WGS sequence"/>
</dbReference>
<feature type="region of interest" description="Disordered" evidence="1">
    <location>
        <begin position="258"/>
        <end position="297"/>
    </location>
</feature>
<comment type="caution">
    <text evidence="3">The sequence shown here is derived from an EMBL/GenBank/DDBJ whole genome shotgun (WGS) entry which is preliminary data.</text>
</comment>
<keyword evidence="4" id="KW-1185">Reference proteome</keyword>
<feature type="region of interest" description="Disordered" evidence="1">
    <location>
        <begin position="1"/>
        <end position="21"/>
    </location>
</feature>
<feature type="domain" description="Baseplate structural protein Gp10 C-terminal" evidence="2">
    <location>
        <begin position="74"/>
        <end position="193"/>
    </location>
</feature>